<comment type="caution">
    <text evidence="1">The sequence shown here is derived from an EMBL/GenBank/DDBJ whole genome shotgun (WGS) entry which is preliminary data.</text>
</comment>
<evidence type="ECO:0000313" key="1">
    <source>
        <dbReference type="EMBL" id="KAI3371188.1"/>
    </source>
</evidence>
<keyword evidence="2" id="KW-1185">Reference proteome</keyword>
<reference evidence="1" key="1">
    <citation type="submission" date="2022-04" db="EMBL/GenBank/DDBJ databases">
        <title>Jade perch genome.</title>
        <authorList>
            <person name="Chao B."/>
        </authorList>
    </citation>
    <scope>NUCLEOTIDE SEQUENCE</scope>
    <source>
        <strain evidence="1">CB-2022</strain>
    </source>
</reference>
<feature type="non-terminal residue" evidence="1">
    <location>
        <position position="1"/>
    </location>
</feature>
<name>A0ACB8WUQ2_9TELE</name>
<accession>A0ACB8WUQ2</accession>
<protein>
    <submittedName>
        <fullName evidence="1">Uncharacterized protein</fullName>
    </submittedName>
</protein>
<organism evidence="1 2">
    <name type="scientific">Scortum barcoo</name>
    <name type="common">barcoo grunter</name>
    <dbReference type="NCBI Taxonomy" id="214431"/>
    <lineage>
        <taxon>Eukaryota</taxon>
        <taxon>Metazoa</taxon>
        <taxon>Chordata</taxon>
        <taxon>Craniata</taxon>
        <taxon>Vertebrata</taxon>
        <taxon>Euteleostomi</taxon>
        <taxon>Actinopterygii</taxon>
        <taxon>Neopterygii</taxon>
        <taxon>Teleostei</taxon>
        <taxon>Neoteleostei</taxon>
        <taxon>Acanthomorphata</taxon>
        <taxon>Eupercaria</taxon>
        <taxon>Centrarchiformes</taxon>
        <taxon>Terapontoidei</taxon>
        <taxon>Terapontidae</taxon>
        <taxon>Scortum</taxon>
    </lineage>
</organism>
<sequence length="127" mass="14690">LSTRVFPGLFHCRNLEHKGGERERRYLNIVKFEYNFLEKKREVTIRCPREKEEDLFKEHLDGDSQFTDEVMKTVVSRGAMMSDTAGARIVIEGKQVLEDLNVPRACALLMGLIYALNLSSKRTDQKI</sequence>
<dbReference type="Proteomes" id="UP000831701">
    <property type="component" value="Chromosome 6"/>
</dbReference>
<gene>
    <name evidence="1" type="ORF">L3Q82_023815</name>
</gene>
<dbReference type="EMBL" id="CM041536">
    <property type="protein sequence ID" value="KAI3371188.1"/>
    <property type="molecule type" value="Genomic_DNA"/>
</dbReference>
<proteinExistence type="predicted"/>
<evidence type="ECO:0000313" key="2">
    <source>
        <dbReference type="Proteomes" id="UP000831701"/>
    </source>
</evidence>